<comment type="caution">
    <text evidence="1">The sequence shown here is derived from an EMBL/GenBank/DDBJ whole genome shotgun (WGS) entry which is preliminary data.</text>
</comment>
<dbReference type="EMBL" id="JAIWYP010000007">
    <property type="protein sequence ID" value="KAH3800818.1"/>
    <property type="molecule type" value="Genomic_DNA"/>
</dbReference>
<keyword evidence="2" id="KW-1185">Reference proteome</keyword>
<protein>
    <submittedName>
        <fullName evidence="1">Uncharacterized protein</fullName>
    </submittedName>
</protein>
<reference evidence="1" key="1">
    <citation type="journal article" date="2019" name="bioRxiv">
        <title>The Genome of the Zebra Mussel, Dreissena polymorpha: A Resource for Invasive Species Research.</title>
        <authorList>
            <person name="McCartney M.A."/>
            <person name="Auch B."/>
            <person name="Kono T."/>
            <person name="Mallez S."/>
            <person name="Zhang Y."/>
            <person name="Obille A."/>
            <person name="Becker A."/>
            <person name="Abrahante J.E."/>
            <person name="Garbe J."/>
            <person name="Badalamenti J.P."/>
            <person name="Herman A."/>
            <person name="Mangelson H."/>
            <person name="Liachko I."/>
            <person name="Sullivan S."/>
            <person name="Sone E.D."/>
            <person name="Koren S."/>
            <person name="Silverstein K.A.T."/>
            <person name="Beckman K.B."/>
            <person name="Gohl D.M."/>
        </authorList>
    </citation>
    <scope>NUCLEOTIDE SEQUENCE</scope>
    <source>
        <strain evidence="1">Duluth1</strain>
        <tissue evidence="1">Whole animal</tissue>
    </source>
</reference>
<sequence length="168" mass="19544">MIPETLEYVGSHMNTCIKRQSQFEADRPKTITYNLTTTKTKGLWNVRTIYPTGKTEQLMEWFVGGQKRLTSCSTKLGSRQRKCSSDCRRIVSASFHTRTMNTKKELIKCISPTIDTAEGEDKFYNRLSIIKQDRQKRNTTIEMGDYTAKVSNIGTQPNIFFRIYWFCK</sequence>
<dbReference type="Proteomes" id="UP000828390">
    <property type="component" value="Unassembled WGS sequence"/>
</dbReference>
<gene>
    <name evidence="1" type="ORF">DPMN_154461</name>
</gene>
<proteinExistence type="predicted"/>
<name>A0A9D4FP97_DREPO</name>
<evidence type="ECO:0000313" key="2">
    <source>
        <dbReference type="Proteomes" id="UP000828390"/>
    </source>
</evidence>
<accession>A0A9D4FP97</accession>
<evidence type="ECO:0000313" key="1">
    <source>
        <dbReference type="EMBL" id="KAH3800818.1"/>
    </source>
</evidence>
<reference evidence="1" key="2">
    <citation type="submission" date="2020-11" db="EMBL/GenBank/DDBJ databases">
        <authorList>
            <person name="McCartney M.A."/>
            <person name="Auch B."/>
            <person name="Kono T."/>
            <person name="Mallez S."/>
            <person name="Becker A."/>
            <person name="Gohl D.M."/>
            <person name="Silverstein K.A.T."/>
            <person name="Koren S."/>
            <person name="Bechman K.B."/>
            <person name="Herman A."/>
            <person name="Abrahante J.E."/>
            <person name="Garbe J."/>
        </authorList>
    </citation>
    <scope>NUCLEOTIDE SEQUENCE</scope>
    <source>
        <strain evidence="1">Duluth1</strain>
        <tissue evidence="1">Whole animal</tissue>
    </source>
</reference>
<dbReference type="AlphaFoldDB" id="A0A9D4FP97"/>
<organism evidence="1 2">
    <name type="scientific">Dreissena polymorpha</name>
    <name type="common">Zebra mussel</name>
    <name type="synonym">Mytilus polymorpha</name>
    <dbReference type="NCBI Taxonomy" id="45954"/>
    <lineage>
        <taxon>Eukaryota</taxon>
        <taxon>Metazoa</taxon>
        <taxon>Spiralia</taxon>
        <taxon>Lophotrochozoa</taxon>
        <taxon>Mollusca</taxon>
        <taxon>Bivalvia</taxon>
        <taxon>Autobranchia</taxon>
        <taxon>Heteroconchia</taxon>
        <taxon>Euheterodonta</taxon>
        <taxon>Imparidentia</taxon>
        <taxon>Neoheterodontei</taxon>
        <taxon>Myida</taxon>
        <taxon>Dreissenoidea</taxon>
        <taxon>Dreissenidae</taxon>
        <taxon>Dreissena</taxon>
    </lineage>
</organism>